<evidence type="ECO:0000256" key="1">
    <source>
        <dbReference type="SAM" id="MobiDB-lite"/>
    </source>
</evidence>
<keyword evidence="2" id="KW-0812">Transmembrane</keyword>
<evidence type="ECO:0000313" key="4">
    <source>
        <dbReference type="Proteomes" id="UP000004619"/>
    </source>
</evidence>
<evidence type="ECO:0008006" key="5">
    <source>
        <dbReference type="Google" id="ProtNLM"/>
    </source>
</evidence>
<keyword evidence="2" id="KW-0472">Membrane</keyword>
<dbReference type="HOGENOM" id="CLU_1145847_0_0_9"/>
<dbReference type="EMBL" id="ACOP02000043">
    <property type="protein sequence ID" value="EEU96850.1"/>
    <property type="molecule type" value="Genomic_DNA"/>
</dbReference>
<evidence type="ECO:0000256" key="2">
    <source>
        <dbReference type="SAM" id="Phobius"/>
    </source>
</evidence>
<organism evidence="3 4">
    <name type="scientific">Faecalibacterium duncaniae (strain DSM 17677 / JCM 31915 / A2-165)</name>
    <name type="common">Faecalibacterium prausnitzii</name>
    <dbReference type="NCBI Taxonomy" id="411483"/>
    <lineage>
        <taxon>Bacteria</taxon>
        <taxon>Bacillati</taxon>
        <taxon>Bacillota</taxon>
        <taxon>Clostridia</taxon>
        <taxon>Eubacteriales</taxon>
        <taxon>Oscillospiraceae</taxon>
        <taxon>Faecalibacterium</taxon>
    </lineage>
</organism>
<dbReference type="PATRIC" id="fig|411483.3.peg.1508"/>
<dbReference type="STRING" id="411483.FAEPRAA2165_01533"/>
<feature type="region of interest" description="Disordered" evidence="1">
    <location>
        <begin position="73"/>
        <end position="99"/>
    </location>
</feature>
<keyword evidence="4" id="KW-1185">Reference proteome</keyword>
<name>C7H5G2_FAED2</name>
<dbReference type="RefSeq" id="WP_005932663.1">
    <property type="nucleotide sequence ID" value="NZ_CP022479.1"/>
</dbReference>
<dbReference type="AlphaFoldDB" id="C7H5G2"/>
<comment type="caution">
    <text evidence="3">The sequence shown here is derived from an EMBL/GenBank/DDBJ whole genome shotgun (WGS) entry which is preliminary data.</text>
</comment>
<dbReference type="GeneID" id="90660058"/>
<keyword evidence="2" id="KW-1133">Transmembrane helix</keyword>
<sequence length="223" mass="25016">MSVLWSVLAGIGTVLLFLLKGVGILLLVVLVLGLLLMFCPFCADVQWAEGIFQVKAGALGITFPVFRYPAPEKPEKKKKEKKKKASGGQKPKKETPPRQKAKLTLQIVCTILKGAGKLTRAIIGSLRFTRIDVVLGVRGEEPAETARSYGRLNAWLYPTLGFLDRFLYLDFEQLRLLPDFSSAEPTVKDHVSFRVTARAYAIVFTLLRVLYAFWREKVLDVFI</sequence>
<evidence type="ECO:0000313" key="3">
    <source>
        <dbReference type="EMBL" id="EEU96850.1"/>
    </source>
</evidence>
<feature type="transmembrane region" description="Helical" evidence="2">
    <location>
        <begin position="7"/>
        <end position="38"/>
    </location>
</feature>
<dbReference type="Proteomes" id="UP000004619">
    <property type="component" value="Unassembled WGS sequence"/>
</dbReference>
<accession>C7H5G2</accession>
<proteinExistence type="predicted"/>
<protein>
    <recommendedName>
        <fullName evidence="5">DUF2953 domain-containing protein</fullName>
    </recommendedName>
</protein>
<reference evidence="3" key="1">
    <citation type="submission" date="2009-08" db="EMBL/GenBank/DDBJ databases">
        <authorList>
            <person name="Weinstock G."/>
            <person name="Sodergren E."/>
            <person name="Clifton S."/>
            <person name="Fulton L."/>
            <person name="Fulton B."/>
            <person name="Courtney L."/>
            <person name="Fronick C."/>
            <person name="Harrison M."/>
            <person name="Strong C."/>
            <person name="Farmer C."/>
            <person name="Delahaunty K."/>
            <person name="Markovic C."/>
            <person name="Hall O."/>
            <person name="Minx P."/>
            <person name="Tomlinson C."/>
            <person name="Mitreva M."/>
            <person name="Nelson J."/>
            <person name="Hou S."/>
            <person name="Wollam A."/>
            <person name="Pepin K.H."/>
            <person name="Johnson M."/>
            <person name="Bhonagiri V."/>
            <person name="Nash W.E."/>
            <person name="Warren W."/>
            <person name="Chinwalla A."/>
            <person name="Mardis E.R."/>
            <person name="Wilson R.K."/>
        </authorList>
    </citation>
    <scope>NUCLEOTIDE SEQUENCE [LARGE SCALE GENOMIC DNA]</scope>
    <source>
        <strain evidence="3">A2-165</strain>
    </source>
</reference>
<gene>
    <name evidence="3" type="ORF">FAEPRAA2165_01533</name>
</gene>